<organism evidence="2 3">
    <name type="scientific">Pleurodeles waltl</name>
    <name type="common">Iberian ribbed newt</name>
    <dbReference type="NCBI Taxonomy" id="8319"/>
    <lineage>
        <taxon>Eukaryota</taxon>
        <taxon>Metazoa</taxon>
        <taxon>Chordata</taxon>
        <taxon>Craniata</taxon>
        <taxon>Vertebrata</taxon>
        <taxon>Euteleostomi</taxon>
        <taxon>Amphibia</taxon>
        <taxon>Batrachia</taxon>
        <taxon>Caudata</taxon>
        <taxon>Salamandroidea</taxon>
        <taxon>Salamandridae</taxon>
        <taxon>Pleurodelinae</taxon>
        <taxon>Pleurodeles</taxon>
    </lineage>
</organism>
<accession>A0AAV7VS82</accession>
<name>A0AAV7VS82_PLEWA</name>
<evidence type="ECO:0000256" key="1">
    <source>
        <dbReference type="SAM" id="MobiDB-lite"/>
    </source>
</evidence>
<keyword evidence="3" id="KW-1185">Reference proteome</keyword>
<protein>
    <submittedName>
        <fullName evidence="2">Uncharacterized protein</fullName>
    </submittedName>
</protein>
<sequence length="94" mass="10333">MAKSRGNDWALRKLSEGPEKEQQPPALLPKQLKKVLVYCRDAFPEALSSETSVHPPATRPLPTARFEGRVLHPFQGSLDPAIQSVGRAATTRVC</sequence>
<reference evidence="2" key="1">
    <citation type="journal article" date="2022" name="bioRxiv">
        <title>Sequencing and chromosome-scale assembly of the giantPleurodeles waltlgenome.</title>
        <authorList>
            <person name="Brown T."/>
            <person name="Elewa A."/>
            <person name="Iarovenko S."/>
            <person name="Subramanian E."/>
            <person name="Araus A.J."/>
            <person name="Petzold A."/>
            <person name="Susuki M."/>
            <person name="Suzuki K.-i.T."/>
            <person name="Hayashi T."/>
            <person name="Toyoda A."/>
            <person name="Oliveira C."/>
            <person name="Osipova E."/>
            <person name="Leigh N.D."/>
            <person name="Simon A."/>
            <person name="Yun M.H."/>
        </authorList>
    </citation>
    <scope>NUCLEOTIDE SEQUENCE</scope>
    <source>
        <strain evidence="2">20211129_DDA</strain>
        <tissue evidence="2">Liver</tissue>
    </source>
</reference>
<gene>
    <name evidence="2" type="ORF">NDU88_006991</name>
</gene>
<evidence type="ECO:0000313" key="3">
    <source>
        <dbReference type="Proteomes" id="UP001066276"/>
    </source>
</evidence>
<feature type="compositionally biased region" description="Basic and acidic residues" evidence="1">
    <location>
        <begin position="10"/>
        <end position="22"/>
    </location>
</feature>
<comment type="caution">
    <text evidence="2">The sequence shown here is derived from an EMBL/GenBank/DDBJ whole genome shotgun (WGS) entry which is preliminary data.</text>
</comment>
<proteinExistence type="predicted"/>
<feature type="region of interest" description="Disordered" evidence="1">
    <location>
        <begin position="1"/>
        <end position="26"/>
    </location>
</feature>
<dbReference type="EMBL" id="JANPWB010000003">
    <property type="protein sequence ID" value="KAJ1203198.1"/>
    <property type="molecule type" value="Genomic_DNA"/>
</dbReference>
<evidence type="ECO:0000313" key="2">
    <source>
        <dbReference type="EMBL" id="KAJ1203198.1"/>
    </source>
</evidence>
<dbReference type="AlphaFoldDB" id="A0AAV7VS82"/>
<dbReference type="Proteomes" id="UP001066276">
    <property type="component" value="Chromosome 2_1"/>
</dbReference>